<comment type="caution">
    <text evidence="2">The sequence shown here is derived from an EMBL/GenBank/DDBJ whole genome shotgun (WGS) entry which is preliminary data.</text>
</comment>
<evidence type="ECO:0000256" key="1">
    <source>
        <dbReference type="SAM" id="Phobius"/>
    </source>
</evidence>
<evidence type="ECO:0000313" key="2">
    <source>
        <dbReference type="EMBL" id="OMF52591.1"/>
    </source>
</evidence>
<keyword evidence="3" id="KW-1185">Reference proteome</keyword>
<protein>
    <recommendedName>
        <fullName evidence="4">ABC transporter permease</fullName>
    </recommendedName>
</protein>
<dbReference type="PANTHER" id="PTHR37305">
    <property type="entry name" value="INTEGRAL MEMBRANE PROTEIN-RELATED"/>
    <property type="match status" value="1"/>
</dbReference>
<dbReference type="RefSeq" id="WP_076172764.1">
    <property type="nucleotide sequence ID" value="NZ_MRTP01000006.1"/>
</dbReference>
<dbReference type="GO" id="GO:0005886">
    <property type="term" value="C:plasma membrane"/>
    <property type="evidence" value="ECO:0007669"/>
    <property type="project" value="UniProtKB-SubCell"/>
</dbReference>
<dbReference type="Pfam" id="PF12730">
    <property type="entry name" value="ABC2_membrane_4"/>
    <property type="match status" value="1"/>
</dbReference>
<dbReference type="Proteomes" id="UP000187172">
    <property type="component" value="Unassembled WGS sequence"/>
</dbReference>
<dbReference type="AlphaFoldDB" id="A0A1R1EL99"/>
<proteinExistence type="predicted"/>
<dbReference type="STRING" id="297318.BK138_21135"/>
<feature type="transmembrane region" description="Helical" evidence="1">
    <location>
        <begin position="177"/>
        <end position="197"/>
    </location>
</feature>
<keyword evidence="1" id="KW-0472">Membrane</keyword>
<organism evidence="2 3">
    <name type="scientific">Paenibacillus rhizosphaerae</name>
    <dbReference type="NCBI Taxonomy" id="297318"/>
    <lineage>
        <taxon>Bacteria</taxon>
        <taxon>Bacillati</taxon>
        <taxon>Bacillota</taxon>
        <taxon>Bacilli</taxon>
        <taxon>Bacillales</taxon>
        <taxon>Paenibacillaceae</taxon>
        <taxon>Paenibacillus</taxon>
    </lineage>
</organism>
<evidence type="ECO:0008006" key="4">
    <source>
        <dbReference type="Google" id="ProtNLM"/>
    </source>
</evidence>
<name>A0A1R1EL99_9BACL</name>
<feature type="transmembrane region" description="Helical" evidence="1">
    <location>
        <begin position="21"/>
        <end position="39"/>
    </location>
</feature>
<feature type="transmembrane region" description="Helical" evidence="1">
    <location>
        <begin position="217"/>
        <end position="245"/>
    </location>
</feature>
<dbReference type="PANTHER" id="PTHR37305:SF1">
    <property type="entry name" value="MEMBRANE PROTEIN"/>
    <property type="match status" value="1"/>
</dbReference>
<dbReference type="GO" id="GO:0140359">
    <property type="term" value="F:ABC-type transporter activity"/>
    <property type="evidence" value="ECO:0007669"/>
    <property type="project" value="InterPro"/>
</dbReference>
<accession>A0A1R1EL99</accession>
<dbReference type="EMBL" id="MRTP01000006">
    <property type="protein sequence ID" value="OMF52591.1"/>
    <property type="molecule type" value="Genomic_DNA"/>
</dbReference>
<gene>
    <name evidence="2" type="ORF">BK138_21135</name>
</gene>
<feature type="transmembrane region" description="Helical" evidence="1">
    <location>
        <begin position="146"/>
        <end position="170"/>
    </location>
</feature>
<sequence>MRSFSLLVVNEWLKMAKKRSFFIPYAIAAVAAIALGWILKRWGGEMLTGASALDYTVLMAGMSGFGQMTAMLAIIFTAGIVSGEHGQGTIKFLLIRGQSRSAVLASKYTAAVLFTLSLAVWLTVLSFAAGAFFFGTDAGEAGWRDVLVAGGSTLVYSIIFMTLAFMMGVLTRSTGAAMGVGMASVMFSGIVIPKSFYKYVLFPNADLSVYSQGGHAPIQGMSLGFSIAVLAAYLVLFLVASFVTFKKRDIA</sequence>
<reference evidence="2 3" key="1">
    <citation type="submission" date="2016-11" db="EMBL/GenBank/DDBJ databases">
        <title>Paenibacillus species isolates.</title>
        <authorList>
            <person name="Beno S.M."/>
        </authorList>
    </citation>
    <scope>NUCLEOTIDE SEQUENCE [LARGE SCALE GENOMIC DNA]</scope>
    <source>
        <strain evidence="2 3">FSL R5-0378</strain>
    </source>
</reference>
<feature type="transmembrane region" description="Helical" evidence="1">
    <location>
        <begin position="59"/>
        <end position="81"/>
    </location>
</feature>
<evidence type="ECO:0000313" key="3">
    <source>
        <dbReference type="Proteomes" id="UP000187172"/>
    </source>
</evidence>
<keyword evidence="1" id="KW-1133">Transmembrane helix</keyword>
<keyword evidence="1" id="KW-0812">Transmembrane</keyword>
<feature type="transmembrane region" description="Helical" evidence="1">
    <location>
        <begin position="108"/>
        <end position="134"/>
    </location>
</feature>